<evidence type="ECO:0000256" key="6">
    <source>
        <dbReference type="ARBA" id="ARBA00022857"/>
    </source>
</evidence>
<dbReference type="eggNOG" id="COG0042">
    <property type="taxonomic scope" value="Bacteria"/>
</dbReference>
<proteinExistence type="inferred from homology"/>
<comment type="similarity">
    <text evidence="9">Belongs to the Dus family. DusC subfamily.</text>
</comment>
<keyword evidence="8 9" id="KW-0560">Oxidoreductase</keyword>
<evidence type="ECO:0000256" key="2">
    <source>
        <dbReference type="ARBA" id="ARBA00022555"/>
    </source>
</evidence>
<comment type="catalytic activity">
    <reaction evidence="9">
        <text>5,6-dihydrouridine(16) in tRNA + NADP(+) = uridine(16) in tRNA + NADPH + H(+)</text>
        <dbReference type="Rhea" id="RHEA:53376"/>
        <dbReference type="Rhea" id="RHEA-COMP:13543"/>
        <dbReference type="Rhea" id="RHEA-COMP:13544"/>
        <dbReference type="ChEBI" id="CHEBI:15378"/>
        <dbReference type="ChEBI" id="CHEBI:57783"/>
        <dbReference type="ChEBI" id="CHEBI:58349"/>
        <dbReference type="ChEBI" id="CHEBI:65315"/>
        <dbReference type="ChEBI" id="CHEBI:74443"/>
    </reaction>
</comment>
<evidence type="ECO:0000256" key="4">
    <source>
        <dbReference type="ARBA" id="ARBA00022643"/>
    </source>
</evidence>
<feature type="active site" description="Proton donor" evidence="9 11">
    <location>
        <position position="99"/>
    </location>
</feature>
<evidence type="ECO:0000256" key="11">
    <source>
        <dbReference type="PIRSR" id="PIRSR006621-1"/>
    </source>
</evidence>
<evidence type="ECO:0000313" key="14">
    <source>
        <dbReference type="EMBL" id="ACV35644.1"/>
    </source>
</evidence>
<dbReference type="AlphaFoldDB" id="C7RQ58"/>
<keyword evidence="7 9" id="KW-0694">RNA-binding</keyword>
<feature type="site" description="Interacts with tRNA" evidence="9">
    <location>
        <position position="177"/>
    </location>
</feature>
<organism evidence="14">
    <name type="scientific">Accumulibacter regalis</name>
    <dbReference type="NCBI Taxonomy" id="522306"/>
    <lineage>
        <taxon>Bacteria</taxon>
        <taxon>Pseudomonadati</taxon>
        <taxon>Pseudomonadota</taxon>
        <taxon>Betaproteobacteria</taxon>
        <taxon>Candidatus Accumulibacter</taxon>
    </lineage>
</organism>
<dbReference type="HAMAP" id="MF_02043">
    <property type="entry name" value="DusC_subfam"/>
    <property type="match status" value="1"/>
</dbReference>
<evidence type="ECO:0000256" key="10">
    <source>
        <dbReference type="PIRNR" id="PIRNR006621"/>
    </source>
</evidence>
<dbReference type="OrthoDB" id="5289281at2"/>
<dbReference type="SUPFAM" id="SSF51395">
    <property type="entry name" value="FMN-linked oxidoreductases"/>
    <property type="match status" value="1"/>
</dbReference>
<dbReference type="InterPro" id="IPR032886">
    <property type="entry name" value="DusC"/>
</dbReference>
<gene>
    <name evidence="9" type="primary">dusC</name>
    <name evidence="14" type="ordered locus">CAP2UW1_2354</name>
</gene>
<comment type="caution">
    <text evidence="9">Lacks conserved residue(s) required for the propagation of feature annotation.</text>
</comment>
<keyword evidence="5 9" id="KW-0819">tRNA processing</keyword>
<dbReference type="CDD" id="cd02801">
    <property type="entry name" value="DUS_like_FMN"/>
    <property type="match status" value="1"/>
</dbReference>
<dbReference type="GO" id="GO:0050660">
    <property type="term" value="F:flavin adenine dinucleotide binding"/>
    <property type="evidence" value="ECO:0007669"/>
    <property type="project" value="InterPro"/>
</dbReference>
<dbReference type="InterPro" id="IPR013785">
    <property type="entry name" value="Aldolase_TIM"/>
</dbReference>
<dbReference type="HOGENOM" id="CLU_013299_0_4_4"/>
<evidence type="ECO:0000256" key="1">
    <source>
        <dbReference type="ARBA" id="ARBA00001917"/>
    </source>
</evidence>
<feature type="binding site" evidence="9 12">
    <location>
        <begin position="224"/>
        <end position="225"/>
    </location>
    <ligand>
        <name>FMN</name>
        <dbReference type="ChEBI" id="CHEBI:58210"/>
    </ligand>
</feature>
<dbReference type="GO" id="GO:0010181">
    <property type="term" value="F:FMN binding"/>
    <property type="evidence" value="ECO:0007669"/>
    <property type="project" value="UniProtKB-UniRule"/>
</dbReference>
<keyword evidence="4 9" id="KW-0288">FMN</keyword>
<dbReference type="PANTHER" id="PTHR11082:SF26">
    <property type="entry name" value="TRNA-DIHYDROURIDINE(16) SYNTHASE"/>
    <property type="match status" value="1"/>
</dbReference>
<reference evidence="14" key="2">
    <citation type="submission" date="2009-09" db="EMBL/GenBank/DDBJ databases">
        <title>Complete sequence of chromosome of Candidatus Accumulibacter phosphatis clade IIA str. UW-1.</title>
        <authorList>
            <consortium name="US DOE Joint Genome Institute"/>
            <person name="Martin H.G."/>
            <person name="Ivanova N."/>
            <person name="Kunin V."/>
            <person name="Warnecke F."/>
            <person name="Barry K."/>
            <person name="He S."/>
            <person name="Salamov A."/>
            <person name="Szeto E."/>
            <person name="Dalin E."/>
            <person name="Pangilinan J.L."/>
            <person name="Lapidus A."/>
            <person name="Lowry S."/>
            <person name="Kyrpides N.C."/>
            <person name="McMahon K.D."/>
            <person name="Hugenholtz P."/>
        </authorList>
    </citation>
    <scope>NUCLEOTIDE SEQUENCE [LARGE SCALE GENOMIC DNA]</scope>
    <source>
        <strain evidence="14">UW-1</strain>
    </source>
</reference>
<dbReference type="KEGG" id="app:CAP2UW1_2354"/>
<dbReference type="Pfam" id="PF01207">
    <property type="entry name" value="Dus"/>
    <property type="match status" value="1"/>
</dbReference>
<reference evidence="14" key="1">
    <citation type="submission" date="2009-08" db="EMBL/GenBank/DDBJ databases">
        <authorList>
            <consortium name="US DOE Joint Genome Institute"/>
            <person name="Lucas S."/>
            <person name="Copeland A."/>
            <person name="Lapidus A."/>
            <person name="Glavina del Rio T."/>
            <person name="Dalin E."/>
            <person name="Tice H."/>
            <person name="Bruce D."/>
            <person name="Barry K."/>
            <person name="Pitluck S."/>
            <person name="Lowry S."/>
            <person name="Larimer F."/>
            <person name="Land M."/>
            <person name="Hauser L."/>
            <person name="Kyrpides N."/>
            <person name="Ivanova N."/>
            <person name="McMahon K.D."/>
            <person name="Hugenholtz P."/>
        </authorList>
    </citation>
    <scope>NUCLEOTIDE SEQUENCE</scope>
    <source>
        <strain evidence="14">UW-1</strain>
    </source>
</reference>
<evidence type="ECO:0000256" key="3">
    <source>
        <dbReference type="ARBA" id="ARBA00022630"/>
    </source>
</evidence>
<feature type="site" description="Interacts with tRNA; defines subfamily-specific binding signature" evidence="9">
    <location>
        <position position="36"/>
    </location>
</feature>
<dbReference type="InterPro" id="IPR018517">
    <property type="entry name" value="tRNA_hU_synthase_CS"/>
</dbReference>
<dbReference type="GO" id="GO:0000049">
    <property type="term" value="F:tRNA binding"/>
    <property type="evidence" value="ECO:0007669"/>
    <property type="project" value="UniProtKB-UniRule"/>
</dbReference>
<keyword evidence="12" id="KW-0547">Nucleotide-binding</keyword>
<keyword evidence="2 9" id="KW-0820">tRNA-binding</keyword>
<evidence type="ECO:0000259" key="13">
    <source>
        <dbReference type="Pfam" id="PF01207"/>
    </source>
</evidence>
<comment type="function">
    <text evidence="9">Catalyzes the synthesis of 5,6-dihydrouridine (D), a modified base found in the D-loop of most tRNAs, via the reduction of the C5-C6 double bond in target uridines. Specifically modifies U16 in tRNAs.</text>
</comment>
<feature type="binding site" evidence="9 12">
    <location>
        <position position="69"/>
    </location>
    <ligand>
        <name>FMN</name>
        <dbReference type="ChEBI" id="CHEBI:58210"/>
    </ligand>
</feature>
<keyword evidence="6 9" id="KW-0521">NADP</keyword>
<keyword evidence="3 9" id="KW-0285">Flavoprotein</keyword>
<dbReference type="GO" id="GO:0102262">
    <property type="term" value="F:tRNA-dihydrouridine16 synthase activity"/>
    <property type="evidence" value="ECO:0007669"/>
    <property type="project" value="RHEA"/>
</dbReference>
<dbReference type="InterPro" id="IPR001269">
    <property type="entry name" value="DUS_fam"/>
</dbReference>
<dbReference type="STRING" id="522306.CAP2UW1_2354"/>
<feature type="binding site" evidence="9 12">
    <location>
        <position position="140"/>
    </location>
    <ligand>
        <name>FMN</name>
        <dbReference type="ChEBI" id="CHEBI:58210"/>
    </ligand>
</feature>
<feature type="site" description="Interacts with tRNA; defines subfamily-specific binding signature" evidence="9">
    <location>
        <position position="303"/>
    </location>
</feature>
<dbReference type="Gene3D" id="1.20.225.30">
    <property type="entry name" value="Dihydrouridine synthase, C-terminal recognition domain"/>
    <property type="match status" value="1"/>
</dbReference>
<sequence>MGKLLLAPMEGLVDDVLRDVLTRVGTYDLAVSEFVRVSGNLLPPRAFRRICPELARGCRTAAGTPVAVQLLGSDPGCLAENAAQLAELSPAGIDLNFGCPAPTVNRHGGGARLLADPEQLFRIVAAVRRAVPAGIPFTAKMRLGVSDTARTLDCARALAAGGIDSLVVHARTRAEGYRPPAHWEWVARIGEVVQRPVTANGEVWTTADHARCCLVSGSDDVMIGRGAVADPFLVRHIRSRVAGETIAADRSADWRQLQPLLASYWQQVCRKVSARQAPGRLKLWLSALRRNFAEADALFLGVRTLSDVGDVTRVLERHGVADHSASG</sequence>
<feature type="binding site" evidence="9">
    <location>
        <begin position="200"/>
        <end position="202"/>
    </location>
    <ligand>
        <name>FMN</name>
        <dbReference type="ChEBI" id="CHEBI:58210"/>
    </ligand>
</feature>
<dbReference type="EC" id="1.3.1.-" evidence="9"/>
<evidence type="ECO:0000256" key="9">
    <source>
        <dbReference type="HAMAP-Rule" id="MF_02043"/>
    </source>
</evidence>
<dbReference type="PROSITE" id="PS01136">
    <property type="entry name" value="UPF0034"/>
    <property type="match status" value="1"/>
</dbReference>
<feature type="binding site" evidence="12">
    <location>
        <position position="169"/>
    </location>
    <ligand>
        <name>FMN</name>
        <dbReference type="ChEBI" id="CHEBI:58210"/>
    </ligand>
</feature>
<feature type="site" description="Interacts with tRNA; defines subfamily-specific binding signature" evidence="9">
    <location>
        <position position="280"/>
    </location>
</feature>
<comment type="cofactor">
    <cofactor evidence="1 9 10 12">
        <name>FMN</name>
        <dbReference type="ChEBI" id="CHEBI:58210"/>
    </cofactor>
</comment>
<dbReference type="InterPro" id="IPR035587">
    <property type="entry name" value="DUS-like_FMN-bd"/>
</dbReference>
<name>C7RQ58_ACCRE</name>
<dbReference type="Gene3D" id="3.20.20.70">
    <property type="entry name" value="Aldolase class I"/>
    <property type="match status" value="1"/>
</dbReference>
<evidence type="ECO:0000256" key="7">
    <source>
        <dbReference type="ARBA" id="ARBA00022884"/>
    </source>
</evidence>
<feature type="domain" description="DUS-like FMN-binding" evidence="13">
    <location>
        <begin position="5"/>
        <end position="247"/>
    </location>
</feature>
<dbReference type="PIRSF" id="PIRSF006621">
    <property type="entry name" value="Dus"/>
    <property type="match status" value="1"/>
</dbReference>
<dbReference type="PANTHER" id="PTHR11082">
    <property type="entry name" value="TRNA-DIHYDROURIDINE SYNTHASE"/>
    <property type="match status" value="1"/>
</dbReference>
<feature type="site" description="Interacts with tRNA; defines subfamily-specific binding signature" evidence="9">
    <location>
        <position position="282"/>
    </location>
</feature>
<protein>
    <recommendedName>
        <fullName evidence="9">tRNA-dihydrouridine(16) synthase</fullName>
        <ecNumber evidence="9">1.3.1.-</ecNumber>
    </recommendedName>
    <alternativeName>
        <fullName evidence="9">U16-specific dihydrouridine synthase</fullName>
        <shortName evidence="9">U16-specific Dus</shortName>
    </alternativeName>
    <alternativeName>
        <fullName evidence="9">tRNA-dihydrouridine synthase C</fullName>
    </alternativeName>
</protein>
<dbReference type="InterPro" id="IPR042270">
    <property type="entry name" value="DusC_C"/>
</dbReference>
<comment type="catalytic activity">
    <reaction evidence="9">
        <text>5,6-dihydrouridine(16) in tRNA + NAD(+) = uridine(16) in tRNA + NADH + H(+)</text>
        <dbReference type="Rhea" id="RHEA:53380"/>
        <dbReference type="Rhea" id="RHEA-COMP:13543"/>
        <dbReference type="Rhea" id="RHEA-COMP:13544"/>
        <dbReference type="ChEBI" id="CHEBI:15378"/>
        <dbReference type="ChEBI" id="CHEBI:57540"/>
        <dbReference type="ChEBI" id="CHEBI:57945"/>
        <dbReference type="ChEBI" id="CHEBI:65315"/>
        <dbReference type="ChEBI" id="CHEBI:74443"/>
    </reaction>
</comment>
<evidence type="ECO:0000256" key="5">
    <source>
        <dbReference type="ARBA" id="ARBA00022694"/>
    </source>
</evidence>
<accession>C7RQ58</accession>
<dbReference type="EMBL" id="CP001715">
    <property type="protein sequence ID" value="ACV35644.1"/>
    <property type="molecule type" value="Genomic_DNA"/>
</dbReference>
<evidence type="ECO:0000256" key="8">
    <source>
        <dbReference type="ARBA" id="ARBA00023002"/>
    </source>
</evidence>
<feature type="site" description="Interacts with tRNA" evidence="9">
    <location>
        <position position="96"/>
    </location>
</feature>
<comment type="similarity">
    <text evidence="10">Belongs to the dus family.</text>
</comment>
<evidence type="ECO:0000256" key="12">
    <source>
        <dbReference type="PIRSR" id="PIRSR006621-2"/>
    </source>
</evidence>